<proteinExistence type="predicted"/>
<dbReference type="EMBL" id="JAAKZG010000002">
    <property type="protein sequence ID" value="NGN40383.1"/>
    <property type="molecule type" value="Genomic_DNA"/>
</dbReference>
<gene>
    <name evidence="1" type="ORF">G6N74_04845</name>
</gene>
<reference evidence="1 2" key="1">
    <citation type="submission" date="2020-02" db="EMBL/GenBank/DDBJ databases">
        <title>Genome sequence of the type strain CGMCC 1.15528 of Mesorhizobium zhangyense.</title>
        <authorList>
            <person name="Gao J."/>
            <person name="Sun J."/>
        </authorList>
    </citation>
    <scope>NUCLEOTIDE SEQUENCE [LARGE SCALE GENOMIC DNA]</scope>
    <source>
        <strain evidence="1 2">CGMCC 1.15528</strain>
    </source>
</reference>
<evidence type="ECO:0000313" key="1">
    <source>
        <dbReference type="EMBL" id="NGN40383.1"/>
    </source>
</evidence>
<sequence>MSNRWQTLISSATEHDRLVCELYVDDVFVLLVSNDSDQFIVELSPTAETKLSYGEFIEALQSACDRLTAGVT</sequence>
<comment type="caution">
    <text evidence="1">The sequence shown here is derived from an EMBL/GenBank/DDBJ whole genome shotgun (WGS) entry which is preliminary data.</text>
</comment>
<dbReference type="RefSeq" id="WP_165114959.1">
    <property type="nucleotide sequence ID" value="NZ_JAAKZG010000002.1"/>
</dbReference>
<dbReference type="AlphaFoldDB" id="A0A7C9V5F9"/>
<keyword evidence="2" id="KW-1185">Reference proteome</keyword>
<protein>
    <submittedName>
        <fullName evidence="1">Uncharacterized protein</fullName>
    </submittedName>
</protein>
<accession>A0A7C9V5F9</accession>
<evidence type="ECO:0000313" key="2">
    <source>
        <dbReference type="Proteomes" id="UP000481252"/>
    </source>
</evidence>
<organism evidence="1 2">
    <name type="scientific">Mesorhizobium zhangyense</name>
    <dbReference type="NCBI Taxonomy" id="1776730"/>
    <lineage>
        <taxon>Bacteria</taxon>
        <taxon>Pseudomonadati</taxon>
        <taxon>Pseudomonadota</taxon>
        <taxon>Alphaproteobacteria</taxon>
        <taxon>Hyphomicrobiales</taxon>
        <taxon>Phyllobacteriaceae</taxon>
        <taxon>Mesorhizobium</taxon>
    </lineage>
</organism>
<dbReference type="Proteomes" id="UP000481252">
    <property type="component" value="Unassembled WGS sequence"/>
</dbReference>
<name>A0A7C9V5F9_9HYPH</name>